<keyword evidence="3" id="KW-1185">Reference proteome</keyword>
<reference evidence="2 3" key="1">
    <citation type="submission" date="2018-08" db="EMBL/GenBank/DDBJ databases">
        <title>Genomic Encyclopedia of Archaeal and Bacterial Type Strains, Phase II (KMG-II): from individual species to whole genera.</title>
        <authorList>
            <person name="Goeker M."/>
        </authorList>
    </citation>
    <scope>NUCLEOTIDE SEQUENCE [LARGE SCALE GENOMIC DNA]</scope>
    <source>
        <strain evidence="2 3">DSM 5002</strain>
    </source>
</reference>
<comment type="caution">
    <text evidence="2">The sequence shown here is derived from an EMBL/GenBank/DDBJ whole genome shotgun (WGS) entry which is preliminary data.</text>
</comment>
<keyword evidence="1" id="KW-0472">Membrane</keyword>
<evidence type="ECO:0000256" key="1">
    <source>
        <dbReference type="SAM" id="Phobius"/>
    </source>
</evidence>
<feature type="transmembrane region" description="Helical" evidence="1">
    <location>
        <begin position="261"/>
        <end position="278"/>
    </location>
</feature>
<dbReference type="OrthoDB" id="7955162at2"/>
<feature type="transmembrane region" description="Helical" evidence="1">
    <location>
        <begin position="352"/>
        <end position="370"/>
    </location>
</feature>
<accession>A0A397Q520</accession>
<proteinExistence type="predicted"/>
<organism evidence="2 3">
    <name type="scientific">Dichotomicrobium thermohalophilum</name>
    <dbReference type="NCBI Taxonomy" id="933063"/>
    <lineage>
        <taxon>Bacteria</taxon>
        <taxon>Pseudomonadati</taxon>
        <taxon>Pseudomonadota</taxon>
        <taxon>Alphaproteobacteria</taxon>
        <taxon>Hyphomicrobiales</taxon>
        <taxon>Hyphomicrobiaceae</taxon>
        <taxon>Dichotomicrobium</taxon>
    </lineage>
</organism>
<evidence type="ECO:0000313" key="3">
    <source>
        <dbReference type="Proteomes" id="UP000266273"/>
    </source>
</evidence>
<feature type="transmembrane region" description="Helical" evidence="1">
    <location>
        <begin position="123"/>
        <end position="142"/>
    </location>
</feature>
<gene>
    <name evidence="2" type="ORF">BXY53_1522</name>
</gene>
<dbReference type="AlphaFoldDB" id="A0A397Q520"/>
<keyword evidence="1" id="KW-1133">Transmembrane helix</keyword>
<dbReference type="EMBL" id="QXDF01000001">
    <property type="protein sequence ID" value="RIA56416.1"/>
    <property type="molecule type" value="Genomic_DNA"/>
</dbReference>
<evidence type="ECO:0000313" key="2">
    <source>
        <dbReference type="EMBL" id="RIA56416.1"/>
    </source>
</evidence>
<name>A0A397Q520_9HYPH</name>
<feature type="transmembrane region" description="Helical" evidence="1">
    <location>
        <begin position="173"/>
        <end position="198"/>
    </location>
</feature>
<feature type="transmembrane region" description="Helical" evidence="1">
    <location>
        <begin position="232"/>
        <end position="255"/>
    </location>
</feature>
<feature type="transmembrane region" description="Helical" evidence="1">
    <location>
        <begin position="290"/>
        <end position="316"/>
    </location>
</feature>
<feature type="transmembrane region" description="Helical" evidence="1">
    <location>
        <begin position="204"/>
        <end position="225"/>
    </location>
</feature>
<dbReference type="Proteomes" id="UP000266273">
    <property type="component" value="Unassembled WGS sequence"/>
</dbReference>
<keyword evidence="1" id="KW-0812">Transmembrane</keyword>
<sequence>METGAAANTFIAWQGWGMTGAAVALLIVLIWILVWLLPFPSRSLEERLADSDSRAELRDRLGGAGPFGRYRLAIRDLNGWLDAWFGPSTSGQALERCIAIAFVYPAVLFVATLIVAAAARGQIAPHEIGIFLVVTAAAGYLAHRAFRLLYRLGTNFWRFVGGDSDLIRLIARVVLGALAVIIAFAIAFVIASTVAGAFAEAGTIILAIIAAFALAFTLAGVLAAAGTAAAMGLLLVLTVAALAFAGKFAFLLLLFFVLLPMVNALLDWLSWIVTRFFLRRVAQVTPTWRGAGLLILELSADLAAAIVLFLGLVVLLPNGIEIINGVLSLTGREAFDWRDIVLRANDAPLSEGLFVIGMLITTLVPTFIHLTRGLAGIAAAWTPGAAEAAAGLRESWDTPGHAWGDDAAEQVEAQDTYYYQEMPQYAQGGAYLQGGFQEAAVMDYPSPSEVEGATPAALRPSVQQKAAQALRLSRLWYIPAALVSFGLFVALAALLEAAGVPLGDFLVKLAFCASSWSHGVCPV</sequence>
<protein>
    <submittedName>
        <fullName evidence="2">Uncharacterized protein</fullName>
    </submittedName>
</protein>
<feature type="transmembrane region" description="Helical" evidence="1">
    <location>
        <begin position="97"/>
        <end position="117"/>
    </location>
</feature>
<feature type="transmembrane region" description="Helical" evidence="1">
    <location>
        <begin position="16"/>
        <end position="37"/>
    </location>
</feature>
<dbReference type="RefSeq" id="WP_119061209.1">
    <property type="nucleotide sequence ID" value="NZ_QXDF01000001.1"/>
</dbReference>
<feature type="transmembrane region" description="Helical" evidence="1">
    <location>
        <begin position="475"/>
        <end position="495"/>
    </location>
</feature>